<proteinExistence type="predicted"/>
<dbReference type="Gene3D" id="3.80.10.10">
    <property type="entry name" value="Ribonuclease Inhibitor"/>
    <property type="match status" value="1"/>
</dbReference>
<dbReference type="EMBL" id="JAQNDL010000002">
    <property type="protein sequence ID" value="MDC0719960.1"/>
    <property type="molecule type" value="Genomic_DNA"/>
</dbReference>
<dbReference type="SUPFAM" id="SSF52058">
    <property type="entry name" value="L domain-like"/>
    <property type="match status" value="1"/>
</dbReference>
<comment type="caution">
    <text evidence="2">The sequence shown here is derived from an EMBL/GenBank/DDBJ whole genome shotgun (WGS) entry which is preliminary data.</text>
</comment>
<dbReference type="RefSeq" id="WP_272088457.1">
    <property type="nucleotide sequence ID" value="NZ_JAQNDL010000002.1"/>
</dbReference>
<evidence type="ECO:0000313" key="2">
    <source>
        <dbReference type="EMBL" id="MDC0719960.1"/>
    </source>
</evidence>
<feature type="compositionally biased region" description="Basic residues" evidence="1">
    <location>
        <begin position="10"/>
        <end position="24"/>
    </location>
</feature>
<gene>
    <name evidence="2" type="ORF">POL25_23885</name>
</gene>
<sequence length="378" mass="40672">MPTKQPVPKTAKKTAAKKAPKTSAKKPATTSPAKTAAKKTATTSPAKKAAKKPAAKSPAEKLAANQSAAKKNPAKKRPEVDPLRELAWDCYCAFDAEDPTPAMQIEFVEGYLSSASSRGLTVDFDAALPYCAEILELEIDDLRATWEAHGRKFAAVRGASGGAGELDALVELCQTEGRFGAAFEDHAARALAAAWPRLGPAFARRLLAGRQDLRLRNAGPFATLVGFEAATRLRSLQLDVTPDCDLAPLAALTRLTSLNLKGKRHGFGPLARLPRLTQLEIEADATGIAELADLPTLRVLSLVVAEDVSIASLLDLAHLVMLKLLAGSRSLDEVTADTIARLARKKSRWIRLAEHEGWPLQLAVPFERTPAFVEINRR</sequence>
<name>A0ABT5E3I2_9BACT</name>
<feature type="compositionally biased region" description="Low complexity" evidence="1">
    <location>
        <begin position="25"/>
        <end position="47"/>
    </location>
</feature>
<feature type="region of interest" description="Disordered" evidence="1">
    <location>
        <begin position="1"/>
        <end position="79"/>
    </location>
</feature>
<dbReference type="InterPro" id="IPR032675">
    <property type="entry name" value="LRR_dom_sf"/>
</dbReference>
<accession>A0ABT5E3I2</accession>
<reference evidence="2 3" key="1">
    <citation type="submission" date="2022-11" db="EMBL/GenBank/DDBJ databases">
        <title>Minimal conservation of predation-associated metabolite biosynthetic gene clusters underscores biosynthetic potential of Myxococcota including descriptions for ten novel species: Archangium lansinium sp. nov., Myxococcus landrumus sp. nov., Nannocystis bai.</title>
        <authorList>
            <person name="Ahearne A."/>
            <person name="Stevens C."/>
            <person name="Dowd S."/>
        </authorList>
    </citation>
    <scope>NUCLEOTIDE SEQUENCE [LARGE SCALE GENOMIC DNA]</scope>
    <source>
        <strain evidence="2 3">BB15-2</strain>
    </source>
</reference>
<keyword evidence="3" id="KW-1185">Reference proteome</keyword>
<evidence type="ECO:0000313" key="3">
    <source>
        <dbReference type="Proteomes" id="UP001221686"/>
    </source>
</evidence>
<evidence type="ECO:0000256" key="1">
    <source>
        <dbReference type="SAM" id="MobiDB-lite"/>
    </source>
</evidence>
<evidence type="ECO:0008006" key="4">
    <source>
        <dbReference type="Google" id="ProtNLM"/>
    </source>
</evidence>
<organism evidence="2 3">
    <name type="scientific">Nannocystis bainbridge</name>
    <dbReference type="NCBI Taxonomy" id="2995303"/>
    <lineage>
        <taxon>Bacteria</taxon>
        <taxon>Pseudomonadati</taxon>
        <taxon>Myxococcota</taxon>
        <taxon>Polyangia</taxon>
        <taxon>Nannocystales</taxon>
        <taxon>Nannocystaceae</taxon>
        <taxon>Nannocystis</taxon>
    </lineage>
</organism>
<dbReference type="Proteomes" id="UP001221686">
    <property type="component" value="Unassembled WGS sequence"/>
</dbReference>
<protein>
    <recommendedName>
        <fullName evidence="4">Leucine-rich repeat domain-containing protein</fullName>
    </recommendedName>
</protein>